<feature type="domain" description="ABM" evidence="1">
    <location>
        <begin position="14"/>
        <end position="79"/>
    </location>
</feature>
<sequence length="118" mass="13163">MQAQPDSRSVYRIDKFIVPPPARDEFMAKVLETHEWLWTMEGCLQNLVLEQVSGTGRYNVVTVVEWADAASLEKATAAMLHKRERDGFDPREMLARLGIVADLANYGTCAMTGHSPGP</sequence>
<dbReference type="AlphaFoldDB" id="A0A942EAZ7"/>
<keyword evidence="2" id="KW-0503">Monooxygenase</keyword>
<dbReference type="Pfam" id="PF03992">
    <property type="entry name" value="ABM"/>
    <property type="match status" value="1"/>
</dbReference>
<protein>
    <submittedName>
        <fullName evidence="2">Antibiotic biosynthesis monooxygenase</fullName>
    </submittedName>
</protein>
<dbReference type="Gene3D" id="3.30.70.100">
    <property type="match status" value="1"/>
</dbReference>
<name>A0A942EAZ7_9HYPH</name>
<dbReference type="GO" id="GO:0004497">
    <property type="term" value="F:monooxygenase activity"/>
    <property type="evidence" value="ECO:0007669"/>
    <property type="project" value="UniProtKB-KW"/>
</dbReference>
<dbReference type="SUPFAM" id="SSF54909">
    <property type="entry name" value="Dimeric alpha+beta barrel"/>
    <property type="match status" value="1"/>
</dbReference>
<dbReference type="InterPro" id="IPR011008">
    <property type="entry name" value="Dimeric_a/b-barrel"/>
</dbReference>
<organism evidence="2 3">
    <name type="scientific">Pseudaminobacter soli</name>
    <name type="common">ex Zhang et al. 2022</name>
    <dbReference type="NCBI Taxonomy" id="2831468"/>
    <lineage>
        <taxon>Bacteria</taxon>
        <taxon>Pseudomonadati</taxon>
        <taxon>Pseudomonadota</taxon>
        <taxon>Alphaproteobacteria</taxon>
        <taxon>Hyphomicrobiales</taxon>
        <taxon>Phyllobacteriaceae</taxon>
        <taxon>Pseudaminobacter</taxon>
    </lineage>
</organism>
<keyword evidence="3" id="KW-1185">Reference proteome</keyword>
<comment type="caution">
    <text evidence="2">The sequence shown here is derived from an EMBL/GenBank/DDBJ whole genome shotgun (WGS) entry which is preliminary data.</text>
</comment>
<gene>
    <name evidence="2" type="ORF">KEU06_24320</name>
</gene>
<evidence type="ECO:0000259" key="1">
    <source>
        <dbReference type="Pfam" id="PF03992"/>
    </source>
</evidence>
<dbReference type="InterPro" id="IPR007138">
    <property type="entry name" value="ABM_dom"/>
</dbReference>
<keyword evidence="2" id="KW-0560">Oxidoreductase</keyword>
<dbReference type="Proteomes" id="UP000680348">
    <property type="component" value="Unassembled WGS sequence"/>
</dbReference>
<evidence type="ECO:0000313" key="3">
    <source>
        <dbReference type="Proteomes" id="UP000680348"/>
    </source>
</evidence>
<accession>A0A942EAZ7</accession>
<proteinExistence type="predicted"/>
<evidence type="ECO:0000313" key="2">
    <source>
        <dbReference type="EMBL" id="MBS3651747.1"/>
    </source>
</evidence>
<dbReference type="EMBL" id="JAGWCR010000016">
    <property type="protein sequence ID" value="MBS3651747.1"/>
    <property type="molecule type" value="Genomic_DNA"/>
</dbReference>
<reference evidence="2" key="1">
    <citation type="submission" date="2021-04" db="EMBL/GenBank/DDBJ databases">
        <title>Pseudaminobacter soli sp. nov., isolated from paddy soil contaminated by heavy metals.</title>
        <authorList>
            <person name="Zhang K."/>
        </authorList>
    </citation>
    <scope>NUCLEOTIDE SEQUENCE</scope>
    <source>
        <strain evidence="2">19-2017</strain>
    </source>
</reference>